<dbReference type="EMBL" id="HACA01025297">
    <property type="protein sequence ID" value="CDW42658.1"/>
    <property type="molecule type" value="Transcribed_RNA"/>
</dbReference>
<protein>
    <submittedName>
        <fullName evidence="1">Uncharacterized protein</fullName>
    </submittedName>
</protein>
<reference evidence="1" key="1">
    <citation type="submission" date="2014-05" db="EMBL/GenBank/DDBJ databases">
        <authorList>
            <person name="Chronopoulou M."/>
        </authorList>
    </citation>
    <scope>NUCLEOTIDE SEQUENCE</scope>
    <source>
        <tissue evidence="1">Whole organism</tissue>
    </source>
</reference>
<sequence length="11" mass="1299">MKLHDSQVQVD</sequence>
<name>A0A0K2UWM1_LEPSM</name>
<accession>A0A0K2UWM1</accession>
<evidence type="ECO:0000313" key="1">
    <source>
        <dbReference type="EMBL" id="CDW42658.1"/>
    </source>
</evidence>
<proteinExistence type="predicted"/>
<organism evidence="1">
    <name type="scientific">Lepeophtheirus salmonis</name>
    <name type="common">Salmon louse</name>
    <name type="synonym">Caligus salmonis</name>
    <dbReference type="NCBI Taxonomy" id="72036"/>
    <lineage>
        <taxon>Eukaryota</taxon>
        <taxon>Metazoa</taxon>
        <taxon>Ecdysozoa</taxon>
        <taxon>Arthropoda</taxon>
        <taxon>Crustacea</taxon>
        <taxon>Multicrustacea</taxon>
        <taxon>Hexanauplia</taxon>
        <taxon>Copepoda</taxon>
        <taxon>Siphonostomatoida</taxon>
        <taxon>Caligidae</taxon>
        <taxon>Lepeophtheirus</taxon>
    </lineage>
</organism>